<dbReference type="SUPFAM" id="SSF53335">
    <property type="entry name" value="S-adenosyl-L-methionine-dependent methyltransferases"/>
    <property type="match status" value="1"/>
</dbReference>
<dbReference type="GO" id="GO:0008168">
    <property type="term" value="F:methyltransferase activity"/>
    <property type="evidence" value="ECO:0007669"/>
    <property type="project" value="UniProtKB-KW"/>
</dbReference>
<protein>
    <submittedName>
        <fullName evidence="2">Class I SAM-dependent methyltransferase</fullName>
    </submittedName>
</protein>
<evidence type="ECO:0000259" key="1">
    <source>
        <dbReference type="Pfam" id="PF13847"/>
    </source>
</evidence>
<keyword evidence="2" id="KW-0808">Transferase</keyword>
<dbReference type="Pfam" id="PF13847">
    <property type="entry name" value="Methyltransf_31"/>
    <property type="match status" value="1"/>
</dbReference>
<dbReference type="InterPro" id="IPR029063">
    <property type="entry name" value="SAM-dependent_MTases_sf"/>
</dbReference>
<name>A0ABT0PPR8_9FLAO</name>
<dbReference type="EMBL" id="JAMFMA010000001">
    <property type="protein sequence ID" value="MCL6273392.1"/>
    <property type="molecule type" value="Genomic_DNA"/>
</dbReference>
<dbReference type="InterPro" id="IPR025714">
    <property type="entry name" value="Methyltranfer_dom"/>
</dbReference>
<sequence>MTKQIHTLCLFFLGIFICQAQYSEEDWAERDIWMNTSKLMEYSGIASGNRVADIGCHEGYLTMHLSQQVGENGRVYAVDVRSDRLETLRENAADRNRKNIITILGDYDDPKLPEDELDIVFIFDTYHEMDAHEKMLRLVKKSLKVGGKIILMEKLKDRVRGKSRADQVYAHSLSPGYVRKELQEAGFTIISEIEDHGDWERDSSKQMWLILAEKRS</sequence>
<comment type="caution">
    <text evidence="2">The sequence shown here is derived from an EMBL/GenBank/DDBJ whole genome shotgun (WGS) entry which is preliminary data.</text>
</comment>
<keyword evidence="2" id="KW-0489">Methyltransferase</keyword>
<evidence type="ECO:0000313" key="3">
    <source>
        <dbReference type="Proteomes" id="UP001203607"/>
    </source>
</evidence>
<accession>A0ABT0PPR8</accession>
<reference evidence="2 3" key="1">
    <citation type="submission" date="2022-05" db="EMBL/GenBank/DDBJ databases">
        <authorList>
            <person name="Park J.-S."/>
        </authorList>
    </citation>
    <scope>NUCLEOTIDE SEQUENCE [LARGE SCALE GENOMIC DNA]</scope>
    <source>
        <strain evidence="2 3">2012CJ35-5</strain>
    </source>
</reference>
<dbReference type="Proteomes" id="UP001203607">
    <property type="component" value="Unassembled WGS sequence"/>
</dbReference>
<dbReference type="RefSeq" id="WP_249656569.1">
    <property type="nucleotide sequence ID" value="NZ_JAMFMA010000001.1"/>
</dbReference>
<dbReference type="GO" id="GO:0032259">
    <property type="term" value="P:methylation"/>
    <property type="evidence" value="ECO:0007669"/>
    <property type="project" value="UniProtKB-KW"/>
</dbReference>
<dbReference type="PANTHER" id="PTHR43861">
    <property type="entry name" value="TRANS-ACONITATE 2-METHYLTRANSFERASE-RELATED"/>
    <property type="match status" value="1"/>
</dbReference>
<keyword evidence="3" id="KW-1185">Reference proteome</keyword>
<dbReference type="Gene3D" id="3.40.50.150">
    <property type="entry name" value="Vaccinia Virus protein VP39"/>
    <property type="match status" value="1"/>
</dbReference>
<organism evidence="2 3">
    <name type="scientific">Flagellimonas spongiicola</name>
    <dbReference type="NCBI Taxonomy" id="2942208"/>
    <lineage>
        <taxon>Bacteria</taxon>
        <taxon>Pseudomonadati</taxon>
        <taxon>Bacteroidota</taxon>
        <taxon>Flavobacteriia</taxon>
        <taxon>Flavobacteriales</taxon>
        <taxon>Flavobacteriaceae</taxon>
        <taxon>Flagellimonas</taxon>
    </lineage>
</organism>
<dbReference type="CDD" id="cd02440">
    <property type="entry name" value="AdoMet_MTases"/>
    <property type="match status" value="1"/>
</dbReference>
<evidence type="ECO:0000313" key="2">
    <source>
        <dbReference type="EMBL" id="MCL6273392.1"/>
    </source>
</evidence>
<proteinExistence type="predicted"/>
<gene>
    <name evidence="2" type="ORF">M3P19_05185</name>
</gene>
<feature type="domain" description="Methyltransferase" evidence="1">
    <location>
        <begin position="47"/>
        <end position="185"/>
    </location>
</feature>